<keyword evidence="2" id="KW-1185">Reference proteome</keyword>
<dbReference type="AlphaFoldDB" id="C7LS10"/>
<protein>
    <submittedName>
        <fullName evidence="1">Uncharacterized protein</fullName>
    </submittedName>
</protein>
<accession>C7LS10</accession>
<dbReference type="RefSeq" id="WP_015773487.1">
    <property type="nucleotide sequence ID" value="NC_013173.1"/>
</dbReference>
<dbReference type="KEGG" id="dba:Dbac_1294"/>
<dbReference type="eggNOG" id="ENOG502ZK8C">
    <property type="taxonomic scope" value="Bacteria"/>
</dbReference>
<dbReference type="HOGENOM" id="CLU_876404_0_0_7"/>
<dbReference type="OrthoDB" id="10019860at2"/>
<evidence type="ECO:0000313" key="2">
    <source>
        <dbReference type="Proteomes" id="UP000002216"/>
    </source>
</evidence>
<organism evidence="1 2">
    <name type="scientific">Desulfomicrobium baculatum (strain DSM 4028 / VKM B-1378 / X)</name>
    <name type="common">Desulfovibrio baculatus</name>
    <dbReference type="NCBI Taxonomy" id="525897"/>
    <lineage>
        <taxon>Bacteria</taxon>
        <taxon>Pseudomonadati</taxon>
        <taxon>Thermodesulfobacteriota</taxon>
        <taxon>Desulfovibrionia</taxon>
        <taxon>Desulfovibrionales</taxon>
        <taxon>Desulfomicrobiaceae</taxon>
        <taxon>Desulfomicrobium</taxon>
    </lineage>
</organism>
<proteinExistence type="predicted"/>
<name>C7LS10_DESBD</name>
<gene>
    <name evidence="1" type="ordered locus">Dbac_1294</name>
</gene>
<dbReference type="Proteomes" id="UP000002216">
    <property type="component" value="Chromosome"/>
</dbReference>
<sequence>MIITFKFSIFNLNIEHQILKELGEFTVFCMQAINENISLPNISNIIQLEEELIKKQLTFLISRKYLNSDYNLSQKGREIIELLQFINIFNQDEVKIALEQYVENDLKKIFSIDNSNFEKKQQGYLIKNNFFDYKLQTKFDEMIENDKNKIKFFLTDRFPNHKNIVDKHIDSFIFRILKINEEIFYNHSITEDAFIDMLEDSKLQNKNYITIEIPVVEIKKIVKSNILDKETVDSIQEKFDEYKYFNMINGKPISCLNKISNSTNLSIESKLKKNNIAKMQSLESISINNLLFVDLKTDIKDLKETKFFNITDIFRDI</sequence>
<evidence type="ECO:0000313" key="1">
    <source>
        <dbReference type="EMBL" id="ACU89393.1"/>
    </source>
</evidence>
<reference evidence="1 2" key="1">
    <citation type="journal article" date="2009" name="Stand. Genomic Sci.">
        <title>Complete genome sequence of Desulfomicrobium baculatum type strain (X).</title>
        <authorList>
            <person name="Copeland A."/>
            <person name="Spring S."/>
            <person name="Goker M."/>
            <person name="Schneider S."/>
            <person name="Lapidus A."/>
            <person name="Del Rio T.G."/>
            <person name="Tice H."/>
            <person name="Cheng J.F."/>
            <person name="Chen F."/>
            <person name="Nolan M."/>
            <person name="Bruce D."/>
            <person name="Goodwin L."/>
            <person name="Pitluck S."/>
            <person name="Ivanova N."/>
            <person name="Mavrommatis K."/>
            <person name="Ovchinnikova G."/>
            <person name="Pati A."/>
            <person name="Chen A."/>
            <person name="Palaniappan K."/>
            <person name="Land M."/>
            <person name="Hauser L."/>
            <person name="Chang Y.J."/>
            <person name="Jeffries C.C."/>
            <person name="Meincke L."/>
            <person name="Sims D."/>
            <person name="Brettin T."/>
            <person name="Detter J.C."/>
            <person name="Han C."/>
            <person name="Chain P."/>
            <person name="Bristow J."/>
            <person name="Eisen J.A."/>
            <person name="Markowitz V."/>
            <person name="Hugenholtz P."/>
            <person name="Kyrpides N.C."/>
            <person name="Klenk H.P."/>
            <person name="Lucas S."/>
        </authorList>
    </citation>
    <scope>NUCLEOTIDE SEQUENCE [LARGE SCALE GENOMIC DNA]</scope>
    <source>
        <strain evidence="2">DSM 4028 / VKM B-1378 / X</strain>
    </source>
</reference>
<dbReference type="STRING" id="525897.Dbac_1294"/>
<dbReference type="EMBL" id="CP001629">
    <property type="protein sequence ID" value="ACU89393.1"/>
    <property type="molecule type" value="Genomic_DNA"/>
</dbReference>